<gene>
    <name evidence="1" type="ORF">FA95DRAFT_1683784</name>
</gene>
<dbReference type="EMBL" id="MU276195">
    <property type="protein sequence ID" value="KAI0040454.1"/>
    <property type="molecule type" value="Genomic_DNA"/>
</dbReference>
<name>A0ACB8R8Q3_9AGAM</name>
<keyword evidence="1" id="KW-0378">Hydrolase</keyword>
<keyword evidence="2" id="KW-1185">Reference proteome</keyword>
<accession>A0ACB8R8Q3</accession>
<reference evidence="1" key="1">
    <citation type="submission" date="2021-02" db="EMBL/GenBank/DDBJ databases">
        <authorList>
            <consortium name="DOE Joint Genome Institute"/>
            <person name="Ahrendt S."/>
            <person name="Looney B.P."/>
            <person name="Miyauchi S."/>
            <person name="Morin E."/>
            <person name="Drula E."/>
            <person name="Courty P.E."/>
            <person name="Chicoki N."/>
            <person name="Fauchery L."/>
            <person name="Kohler A."/>
            <person name="Kuo A."/>
            <person name="Labutti K."/>
            <person name="Pangilinan J."/>
            <person name="Lipzen A."/>
            <person name="Riley R."/>
            <person name="Andreopoulos W."/>
            <person name="He G."/>
            <person name="Johnson J."/>
            <person name="Barry K.W."/>
            <person name="Grigoriev I.V."/>
            <person name="Nagy L."/>
            <person name="Hibbett D."/>
            <person name="Henrissat B."/>
            <person name="Matheny P.B."/>
            <person name="Labbe J."/>
            <person name="Martin F."/>
        </authorList>
    </citation>
    <scope>NUCLEOTIDE SEQUENCE</scope>
    <source>
        <strain evidence="1">FP105234-sp</strain>
    </source>
</reference>
<protein>
    <submittedName>
        <fullName evidence="1">Glycoside hydrolase family 51 protein</fullName>
    </submittedName>
</protein>
<reference evidence="1" key="2">
    <citation type="journal article" date="2022" name="New Phytol.">
        <title>Evolutionary transition to the ectomycorrhizal habit in the genomes of a hyperdiverse lineage of mushroom-forming fungi.</title>
        <authorList>
            <person name="Looney B."/>
            <person name="Miyauchi S."/>
            <person name="Morin E."/>
            <person name="Drula E."/>
            <person name="Courty P.E."/>
            <person name="Kohler A."/>
            <person name="Kuo A."/>
            <person name="LaButti K."/>
            <person name="Pangilinan J."/>
            <person name="Lipzen A."/>
            <person name="Riley R."/>
            <person name="Andreopoulos W."/>
            <person name="He G."/>
            <person name="Johnson J."/>
            <person name="Nolan M."/>
            <person name="Tritt A."/>
            <person name="Barry K.W."/>
            <person name="Grigoriev I.V."/>
            <person name="Nagy L.G."/>
            <person name="Hibbett D."/>
            <person name="Henrissat B."/>
            <person name="Matheny P.B."/>
            <person name="Labbe J."/>
            <person name="Martin F.M."/>
        </authorList>
    </citation>
    <scope>NUCLEOTIDE SEQUENCE</scope>
    <source>
        <strain evidence="1">FP105234-sp</strain>
    </source>
</reference>
<evidence type="ECO:0000313" key="1">
    <source>
        <dbReference type="EMBL" id="KAI0040454.1"/>
    </source>
</evidence>
<organism evidence="1 2">
    <name type="scientific">Auriscalpium vulgare</name>
    <dbReference type="NCBI Taxonomy" id="40419"/>
    <lineage>
        <taxon>Eukaryota</taxon>
        <taxon>Fungi</taxon>
        <taxon>Dikarya</taxon>
        <taxon>Basidiomycota</taxon>
        <taxon>Agaricomycotina</taxon>
        <taxon>Agaricomycetes</taxon>
        <taxon>Russulales</taxon>
        <taxon>Auriscalpiaceae</taxon>
        <taxon>Auriscalpium</taxon>
    </lineage>
</organism>
<sequence>MRITLVQHSGDGGLYAELLQNRAFQKVTPGTSDALLAWHPVNGAQIAVVADSKPLSSALPNALQVNFPTGATGQLGVGNEGFWGFNVNSSWTYSASFFFRFPSSLPSSPVTATISLVSTTGTVFATASAPLAATASWTQVSVSLRPSHSAPNIANNLTVTVSGAAVAGHTINFALFSLFPPTFKNQKNGMRMDIAEALLELGPSFFRFPGGNNLGQTVDTRWQWNATVGPLTARPGRVGDWSYVNTDGLGLLEYLTWIESMGMQNIMAVWAGYTLNGESLAENQLTPYIEQARQQIEFVVGGPDTTGGALRASLGRTQPFVLNFVEVGNEDFFAADSYTYRWRDFVGNLSASFPNIRFIGTSTAWDPLLTPTPKSYDVHVYQTPSWFASNSFYYDSFERNGTTYFEGEYAAISTNPDDIFGTPADGRLLWPTMQSSSGEAAFMTGLERNSDIVFAASYAPLLGHINGSQWTPNLIGFDAGSVIRSTSFYVQKLFSVNRGDVYLPSTLPNPSGTVFWSVTKKNSPASFIIKIANTVATPASLSFVLPSNVRSSGTAQILTGAQTASNVPGNPNVVVPKTSTIVTGRTTNFTAPGFSVSVLTISAA</sequence>
<evidence type="ECO:0000313" key="2">
    <source>
        <dbReference type="Proteomes" id="UP000814033"/>
    </source>
</evidence>
<dbReference type="Proteomes" id="UP000814033">
    <property type="component" value="Unassembled WGS sequence"/>
</dbReference>
<comment type="caution">
    <text evidence="1">The sequence shown here is derived from an EMBL/GenBank/DDBJ whole genome shotgun (WGS) entry which is preliminary data.</text>
</comment>
<proteinExistence type="predicted"/>